<gene>
    <name evidence="1" type="ORF">CSX01_07780</name>
</gene>
<dbReference type="Pfam" id="PF21983">
    <property type="entry name" value="NikA-like"/>
    <property type="match status" value="1"/>
</dbReference>
<dbReference type="AlphaFoldDB" id="A0A2G3DVY5"/>
<dbReference type="InterPro" id="IPR053842">
    <property type="entry name" value="NikA-like"/>
</dbReference>
<name>A0A2G3DVY5_9FIRM</name>
<dbReference type="EMBL" id="PDYF01000011">
    <property type="protein sequence ID" value="PHU35217.1"/>
    <property type="molecule type" value="Genomic_DNA"/>
</dbReference>
<dbReference type="Proteomes" id="UP000225889">
    <property type="component" value="Unassembled WGS sequence"/>
</dbReference>
<sequence length="91" mass="10650">MKFKMNELEISSMSAYMRKMILDGYCVKIDTKDLSELVYLLRMCSNNLNQYAKKANGLGVVYQEDIKELQKRLDDIWNGTRDIMQKFAAID</sequence>
<proteinExistence type="predicted"/>
<organism evidence="1 2">
    <name type="scientific">Pseudobutyrivibrio ruminis</name>
    <dbReference type="NCBI Taxonomy" id="46206"/>
    <lineage>
        <taxon>Bacteria</taxon>
        <taxon>Bacillati</taxon>
        <taxon>Bacillota</taxon>
        <taxon>Clostridia</taxon>
        <taxon>Lachnospirales</taxon>
        <taxon>Lachnospiraceae</taxon>
        <taxon>Pseudobutyrivibrio</taxon>
    </lineage>
</organism>
<accession>A0A2G3DVY5</accession>
<reference evidence="1 2" key="1">
    <citation type="submission" date="2017-10" db="EMBL/GenBank/DDBJ databases">
        <title>Resolving the taxonomy of Roseburia spp., Eubacterium rectale and Agathobacter spp. through phylogenomic analysis.</title>
        <authorList>
            <person name="Sheridan P.O."/>
            <person name="Walker A.W."/>
            <person name="Duncan S.H."/>
            <person name="Scott K.P."/>
            <person name="Toole P.W.O."/>
            <person name="Luis P."/>
            <person name="Flint H.J."/>
        </authorList>
    </citation>
    <scope>NUCLEOTIDE SEQUENCE [LARGE SCALE GENOMIC DNA]</scope>
    <source>
        <strain evidence="1 2">JK626</strain>
    </source>
</reference>
<reference evidence="1 2" key="2">
    <citation type="submission" date="2017-10" db="EMBL/GenBank/DDBJ databases">
        <authorList>
            <person name="Banno H."/>
            <person name="Chua N.-H."/>
        </authorList>
    </citation>
    <scope>NUCLEOTIDE SEQUENCE [LARGE SCALE GENOMIC DNA]</scope>
    <source>
        <strain evidence="1 2">JK626</strain>
    </source>
</reference>
<evidence type="ECO:0000313" key="1">
    <source>
        <dbReference type="EMBL" id="PHU35217.1"/>
    </source>
</evidence>
<comment type="caution">
    <text evidence="1">The sequence shown here is derived from an EMBL/GenBank/DDBJ whole genome shotgun (WGS) entry which is preliminary data.</text>
</comment>
<protein>
    <submittedName>
        <fullName evidence="1">Plasmid mobilization relaxosome protein MobC</fullName>
    </submittedName>
</protein>
<evidence type="ECO:0000313" key="2">
    <source>
        <dbReference type="Proteomes" id="UP000225889"/>
    </source>
</evidence>